<dbReference type="PANTHER" id="PTHR48207:SF3">
    <property type="entry name" value="SUCCINATE--HYDROXYMETHYLGLUTARATE COA-TRANSFERASE"/>
    <property type="match status" value="1"/>
</dbReference>
<dbReference type="Pfam" id="PF02515">
    <property type="entry name" value="CoA_transf_3"/>
    <property type="match status" value="1"/>
</dbReference>
<name>A0ABP9H767_9ACTN</name>
<protein>
    <submittedName>
        <fullName evidence="2">CaiB/BaiF CoA-transferase family protein</fullName>
    </submittedName>
</protein>
<evidence type="ECO:0000256" key="1">
    <source>
        <dbReference type="ARBA" id="ARBA00022679"/>
    </source>
</evidence>
<sequence>MAADPRTGPGPAADPGAAALPLAGITVVALEQAVAAPFATRQLADLGARVIKVERPGEGDFARSYDGVVHGLSSHFVWLNRGKESIALDLKQDADRAVLDALLARADVFVQNLAPGAAERLGLGAEELTAAHPRLIVCGISGYGTTGPYRDKKAYDLLVQCEAGLPSITGGPDEPAKTGIAVADIASGMYAFTGVLTALYERAHTGRGGRFDVSMLEALGEWMGFPLYWTEYGGVPPVRSGARHATIAPYGPFPADDGQVFLAVQNQREWGALCRDVLGRPDLEHDPRFAANPDRLAHRDALDAEIADAFRGLSAERVLARLDAAGIANARLRDMAGFADHPQLAARDRWRTVDSPAGPLRALLPPVTVPGREAAMGAIPAVDQHGAAIRRELGLA</sequence>
<evidence type="ECO:0000313" key="2">
    <source>
        <dbReference type="EMBL" id="GAA4962824.1"/>
    </source>
</evidence>
<dbReference type="EMBL" id="BAABHS010000009">
    <property type="protein sequence ID" value="GAA4962824.1"/>
    <property type="molecule type" value="Genomic_DNA"/>
</dbReference>
<dbReference type="InterPro" id="IPR023606">
    <property type="entry name" value="CoA-Trfase_III_dom_1_sf"/>
</dbReference>
<dbReference type="SUPFAM" id="SSF89796">
    <property type="entry name" value="CoA-transferase family III (CaiB/BaiF)"/>
    <property type="match status" value="1"/>
</dbReference>
<dbReference type="Gene3D" id="3.30.1540.10">
    <property type="entry name" value="formyl-coa transferase, domain 3"/>
    <property type="match status" value="1"/>
</dbReference>
<accession>A0ABP9H767</accession>
<reference evidence="3" key="1">
    <citation type="journal article" date="2019" name="Int. J. Syst. Evol. Microbiol.">
        <title>The Global Catalogue of Microorganisms (GCM) 10K type strain sequencing project: providing services to taxonomists for standard genome sequencing and annotation.</title>
        <authorList>
            <consortium name="The Broad Institute Genomics Platform"/>
            <consortium name="The Broad Institute Genome Sequencing Center for Infectious Disease"/>
            <person name="Wu L."/>
            <person name="Ma J."/>
        </authorList>
    </citation>
    <scope>NUCLEOTIDE SEQUENCE [LARGE SCALE GENOMIC DNA]</scope>
    <source>
        <strain evidence="3">JCM 17986</strain>
    </source>
</reference>
<dbReference type="Gene3D" id="3.40.50.10540">
    <property type="entry name" value="Crotonobetainyl-coa:carnitine coa-transferase, domain 1"/>
    <property type="match status" value="1"/>
</dbReference>
<keyword evidence="1" id="KW-0808">Transferase</keyword>
<keyword evidence="3" id="KW-1185">Reference proteome</keyword>
<dbReference type="InterPro" id="IPR003673">
    <property type="entry name" value="CoA-Trfase_fam_III"/>
</dbReference>
<organism evidence="2 3">
    <name type="scientific">Yinghuangia aomiensis</name>
    <dbReference type="NCBI Taxonomy" id="676205"/>
    <lineage>
        <taxon>Bacteria</taxon>
        <taxon>Bacillati</taxon>
        <taxon>Actinomycetota</taxon>
        <taxon>Actinomycetes</taxon>
        <taxon>Kitasatosporales</taxon>
        <taxon>Streptomycetaceae</taxon>
        <taxon>Yinghuangia</taxon>
    </lineage>
</organism>
<dbReference type="InterPro" id="IPR050483">
    <property type="entry name" value="CoA-transferase_III_domain"/>
</dbReference>
<dbReference type="RefSeq" id="WP_345675785.1">
    <property type="nucleotide sequence ID" value="NZ_BAABHS010000009.1"/>
</dbReference>
<comment type="caution">
    <text evidence="2">The sequence shown here is derived from an EMBL/GenBank/DDBJ whole genome shotgun (WGS) entry which is preliminary data.</text>
</comment>
<dbReference type="PANTHER" id="PTHR48207">
    <property type="entry name" value="SUCCINATE--HYDROXYMETHYLGLUTARATE COA-TRANSFERASE"/>
    <property type="match status" value="1"/>
</dbReference>
<gene>
    <name evidence="2" type="ORF">GCM10023205_28240</name>
</gene>
<proteinExistence type="predicted"/>
<evidence type="ECO:0000313" key="3">
    <source>
        <dbReference type="Proteomes" id="UP001500466"/>
    </source>
</evidence>
<dbReference type="InterPro" id="IPR044855">
    <property type="entry name" value="CoA-Trfase_III_dom3_sf"/>
</dbReference>
<dbReference type="Proteomes" id="UP001500466">
    <property type="component" value="Unassembled WGS sequence"/>
</dbReference>